<dbReference type="Proteomes" id="UP000614410">
    <property type="component" value="Unassembled WGS sequence"/>
</dbReference>
<comment type="caution">
    <text evidence="1">The sequence shown here is derived from an EMBL/GenBank/DDBJ whole genome shotgun (WGS) entry which is preliminary data.</text>
</comment>
<proteinExistence type="predicted"/>
<dbReference type="EMBL" id="JAEKNN010000008">
    <property type="protein sequence ID" value="MBJ7608127.1"/>
    <property type="molecule type" value="Genomic_DNA"/>
</dbReference>
<reference evidence="1 2" key="1">
    <citation type="submission" date="2020-10" db="EMBL/GenBank/DDBJ databases">
        <title>Ca. Dormibacterota MAGs.</title>
        <authorList>
            <person name="Montgomery K."/>
        </authorList>
    </citation>
    <scope>NUCLEOTIDE SEQUENCE [LARGE SCALE GENOMIC DNA]</scope>
    <source>
        <strain evidence="1">Mitchell_Peninsula_5</strain>
    </source>
</reference>
<evidence type="ECO:0008006" key="3">
    <source>
        <dbReference type="Google" id="ProtNLM"/>
    </source>
</evidence>
<evidence type="ECO:0000313" key="2">
    <source>
        <dbReference type="Proteomes" id="UP000614410"/>
    </source>
</evidence>
<gene>
    <name evidence="1" type="ORF">JF887_01680</name>
</gene>
<accession>A0A934KHZ5</accession>
<name>A0A934KHZ5_9BACT</name>
<dbReference type="AlphaFoldDB" id="A0A934KHZ5"/>
<organism evidence="1 2">
    <name type="scientific">Candidatus Amunia macphersoniae</name>
    <dbReference type="NCBI Taxonomy" id="3127014"/>
    <lineage>
        <taxon>Bacteria</taxon>
        <taxon>Bacillati</taxon>
        <taxon>Candidatus Dormiibacterota</taxon>
        <taxon>Candidatus Dormibacteria</taxon>
        <taxon>Candidatus Aeolococcales</taxon>
        <taxon>Candidatus Aeolococcaceae</taxon>
        <taxon>Candidatus Amunia</taxon>
    </lineage>
</organism>
<evidence type="ECO:0000313" key="1">
    <source>
        <dbReference type="EMBL" id="MBJ7608127.1"/>
    </source>
</evidence>
<protein>
    <recommendedName>
        <fullName evidence="3">Ribbon-helix-helix protein CopG domain-containing protein</fullName>
    </recommendedName>
</protein>
<sequence length="80" mass="8464">MIRRTTLSAESADLAVIEAEARRRGVSLATVLKEVVAEAAAARRITAPRPRWGVVSSGVGDLAHRVADDEDSPAAGRLRS</sequence>